<keyword evidence="2" id="KW-0863">Zinc-finger</keyword>
<feature type="compositionally biased region" description="Polar residues" evidence="4">
    <location>
        <begin position="341"/>
        <end position="352"/>
    </location>
</feature>
<reference evidence="6 7" key="1">
    <citation type="submission" date="2021-06" db="EMBL/GenBank/DDBJ databases">
        <title>A haploid diamondback moth (Plutella xylostella L.) genome assembly resolves 31 chromosomes and identifies a diamide resistance mutation.</title>
        <authorList>
            <person name="Ward C.M."/>
            <person name="Perry K.D."/>
            <person name="Baker G."/>
            <person name="Powis K."/>
            <person name="Heckel D.G."/>
            <person name="Baxter S.W."/>
        </authorList>
    </citation>
    <scope>NUCLEOTIDE SEQUENCE [LARGE SCALE GENOMIC DNA]</scope>
    <source>
        <strain evidence="6 7">LV</strain>
        <tissue evidence="6">Single pupa</tissue>
    </source>
</reference>
<keyword evidence="7" id="KW-1185">Reference proteome</keyword>
<feature type="region of interest" description="Disordered" evidence="4">
    <location>
        <begin position="328"/>
        <end position="352"/>
    </location>
</feature>
<evidence type="ECO:0000256" key="4">
    <source>
        <dbReference type="SAM" id="MobiDB-lite"/>
    </source>
</evidence>
<dbReference type="Gene3D" id="2.20.25.240">
    <property type="match status" value="4"/>
</dbReference>
<comment type="caution">
    <text evidence="6">The sequence shown here is derived from an EMBL/GenBank/DDBJ whole genome shotgun (WGS) entry which is preliminary data.</text>
</comment>
<evidence type="ECO:0000256" key="3">
    <source>
        <dbReference type="ARBA" id="ARBA00022833"/>
    </source>
</evidence>
<proteinExistence type="predicted"/>
<feature type="compositionally biased region" description="Basic and acidic residues" evidence="4">
    <location>
        <begin position="242"/>
        <end position="253"/>
    </location>
</feature>
<accession>A0ABQ7QXR9</accession>
<feature type="domain" description="FLYWCH-type" evidence="5">
    <location>
        <begin position="106"/>
        <end position="163"/>
    </location>
</feature>
<dbReference type="Pfam" id="PF04500">
    <property type="entry name" value="FLYWCH"/>
    <property type="match status" value="2"/>
</dbReference>
<evidence type="ECO:0000313" key="7">
    <source>
        <dbReference type="Proteomes" id="UP000823941"/>
    </source>
</evidence>
<feature type="region of interest" description="Disordered" evidence="4">
    <location>
        <begin position="218"/>
        <end position="237"/>
    </location>
</feature>
<evidence type="ECO:0000313" key="6">
    <source>
        <dbReference type="EMBL" id="KAG7309834.1"/>
    </source>
</evidence>
<dbReference type="Proteomes" id="UP000823941">
    <property type="component" value="Chromosome 6"/>
</dbReference>
<keyword evidence="3" id="KW-0862">Zinc</keyword>
<dbReference type="EMBL" id="JAHIBW010000006">
    <property type="protein sequence ID" value="KAG7309834.1"/>
    <property type="molecule type" value="Genomic_DNA"/>
</dbReference>
<organism evidence="6 7">
    <name type="scientific">Plutella xylostella</name>
    <name type="common">Diamondback moth</name>
    <name type="synonym">Plutella maculipennis</name>
    <dbReference type="NCBI Taxonomy" id="51655"/>
    <lineage>
        <taxon>Eukaryota</taxon>
        <taxon>Metazoa</taxon>
        <taxon>Ecdysozoa</taxon>
        <taxon>Arthropoda</taxon>
        <taxon>Hexapoda</taxon>
        <taxon>Insecta</taxon>
        <taxon>Pterygota</taxon>
        <taxon>Neoptera</taxon>
        <taxon>Endopterygota</taxon>
        <taxon>Lepidoptera</taxon>
        <taxon>Glossata</taxon>
        <taxon>Ditrysia</taxon>
        <taxon>Yponomeutoidea</taxon>
        <taxon>Plutellidae</taxon>
        <taxon>Plutella</taxon>
    </lineage>
</organism>
<dbReference type="InterPro" id="IPR007588">
    <property type="entry name" value="Znf_FLYWCH"/>
</dbReference>
<feature type="region of interest" description="Disordered" evidence="4">
    <location>
        <begin position="242"/>
        <end position="263"/>
    </location>
</feature>
<evidence type="ECO:0000259" key="5">
    <source>
        <dbReference type="Pfam" id="PF04500"/>
    </source>
</evidence>
<protein>
    <recommendedName>
        <fullName evidence="5">FLYWCH-type domain-containing protein</fullName>
    </recommendedName>
</protein>
<evidence type="ECO:0000256" key="1">
    <source>
        <dbReference type="ARBA" id="ARBA00022723"/>
    </source>
</evidence>
<feature type="domain" description="FLYWCH-type" evidence="5">
    <location>
        <begin position="25"/>
        <end position="80"/>
    </location>
</feature>
<gene>
    <name evidence="6" type="ORF">JYU34_004343</name>
</gene>
<sequence length="352" mass="40530">MSVRIKLNYCNKYYVKPGTYLWTRRGGKHPLLLLSGYTYSYQKRNADGRVTWYCSRRLKGCRAGAISMGPKCYTLKAHDHPPCEKLPICVTDVKKEVDGHLLPSGRGRHPLLLFHGYTYWWTSKKDSIFWRCSKRSSLQCMAVVKSRCTTPCRVYQVLGAHNHGPPDVCNHPAVRIQEPRGNNRLTMLWYCSQRRTLGCKSWLRTTQMQPETVTGASLVHNHDPTYHRTPRRGLPGLAEVRARQPDTGDERVTDTQPRPAQLRTDEKRNVGQGILIKTTNGKRPLLLYKNYTFFIKVESYTLLWYCSSRKAGCRASLKSVRDNPTLVTSESLRHNHDPPNYHQTKNGTWVKI</sequence>
<evidence type="ECO:0000256" key="2">
    <source>
        <dbReference type="ARBA" id="ARBA00022771"/>
    </source>
</evidence>
<keyword evidence="1" id="KW-0479">Metal-binding</keyword>
<name>A0ABQ7QXR9_PLUXY</name>